<dbReference type="InterPro" id="IPR000210">
    <property type="entry name" value="BTB/POZ_dom"/>
</dbReference>
<organism evidence="8 9">
    <name type="scientific">Stomoxys calcitrans</name>
    <name type="common">Stable fly</name>
    <name type="synonym">Conops calcitrans</name>
    <dbReference type="NCBI Taxonomy" id="35570"/>
    <lineage>
        <taxon>Eukaryota</taxon>
        <taxon>Metazoa</taxon>
        <taxon>Ecdysozoa</taxon>
        <taxon>Arthropoda</taxon>
        <taxon>Hexapoda</taxon>
        <taxon>Insecta</taxon>
        <taxon>Pterygota</taxon>
        <taxon>Neoptera</taxon>
        <taxon>Endopterygota</taxon>
        <taxon>Diptera</taxon>
        <taxon>Brachycera</taxon>
        <taxon>Muscomorpha</taxon>
        <taxon>Muscoidea</taxon>
        <taxon>Muscidae</taxon>
        <taxon>Stomoxys</taxon>
    </lineage>
</organism>
<dbReference type="GO" id="GO:0008270">
    <property type="term" value="F:zinc ion binding"/>
    <property type="evidence" value="ECO:0007669"/>
    <property type="project" value="UniProtKB-KW"/>
</dbReference>
<evidence type="ECO:0000313" key="9">
    <source>
        <dbReference type="Proteomes" id="UP000095300"/>
    </source>
</evidence>
<dbReference type="GO" id="GO:0006357">
    <property type="term" value="P:regulation of transcription by RNA polymerase II"/>
    <property type="evidence" value="ECO:0007669"/>
    <property type="project" value="TreeGrafter"/>
</dbReference>
<dbReference type="FunFam" id="3.30.710.10:FF:000036">
    <property type="entry name" value="Mod(Mdg4), isoform H"/>
    <property type="match status" value="1"/>
</dbReference>
<feature type="region of interest" description="Disordered" evidence="6">
    <location>
        <begin position="116"/>
        <end position="171"/>
    </location>
</feature>
<dbReference type="Gene3D" id="3.30.710.10">
    <property type="entry name" value="Potassium Channel Kv1.1, Chain A"/>
    <property type="match status" value="1"/>
</dbReference>
<feature type="region of interest" description="Disordered" evidence="6">
    <location>
        <begin position="183"/>
        <end position="224"/>
    </location>
</feature>
<dbReference type="SUPFAM" id="SSF54695">
    <property type="entry name" value="POZ domain"/>
    <property type="match status" value="1"/>
</dbReference>
<dbReference type="PANTHER" id="PTHR23110:SF92">
    <property type="entry name" value="MODIFIER OF MDG4"/>
    <property type="match status" value="1"/>
</dbReference>
<dbReference type="Pfam" id="PF04500">
    <property type="entry name" value="FLYWCH"/>
    <property type="match status" value="2"/>
</dbReference>
<feature type="region of interest" description="Disordered" evidence="6">
    <location>
        <begin position="242"/>
        <end position="271"/>
    </location>
</feature>
<feature type="compositionally biased region" description="Pro residues" evidence="6">
    <location>
        <begin position="124"/>
        <end position="133"/>
    </location>
</feature>
<dbReference type="EnsemblMetazoa" id="SCAU007890-RF">
    <property type="protein sequence ID" value="SCAU007890-PF"/>
    <property type="gene ID" value="SCAU007890"/>
</dbReference>
<keyword evidence="9" id="KW-1185">Reference proteome</keyword>
<dbReference type="AlphaFoldDB" id="A0A1I8PGI7"/>
<dbReference type="InterPro" id="IPR051095">
    <property type="entry name" value="Dros_DevTransReg"/>
</dbReference>
<proteinExistence type="predicted"/>
<feature type="region of interest" description="Disordered" evidence="6">
    <location>
        <begin position="350"/>
        <end position="369"/>
    </location>
</feature>
<evidence type="ECO:0000313" key="8">
    <source>
        <dbReference type="EnsemblMetazoa" id="SCAU007890-PF"/>
    </source>
</evidence>
<name>A0A1I8PGI7_STOCA</name>
<accession>A0A1I8PGI7</accession>
<feature type="region of interest" description="Disordered" evidence="6">
    <location>
        <begin position="382"/>
        <end position="405"/>
    </location>
</feature>
<comment type="subcellular location">
    <subcellularLocation>
        <location evidence="1">Nucleus</location>
    </subcellularLocation>
</comment>
<dbReference type="SMART" id="SM00225">
    <property type="entry name" value="BTB"/>
    <property type="match status" value="1"/>
</dbReference>
<evidence type="ECO:0000256" key="6">
    <source>
        <dbReference type="SAM" id="MobiDB-lite"/>
    </source>
</evidence>
<evidence type="ECO:0000256" key="4">
    <source>
        <dbReference type="ARBA" id="ARBA00022833"/>
    </source>
</evidence>
<feature type="compositionally biased region" description="Low complexity" evidence="6">
    <location>
        <begin position="134"/>
        <end position="143"/>
    </location>
</feature>
<dbReference type="Proteomes" id="UP000095300">
    <property type="component" value="Unassembled WGS sequence"/>
</dbReference>
<gene>
    <name evidence="8" type="primary">106083492</name>
</gene>
<evidence type="ECO:0000256" key="3">
    <source>
        <dbReference type="ARBA" id="ARBA00022771"/>
    </source>
</evidence>
<feature type="region of interest" description="Disordered" evidence="6">
    <location>
        <begin position="292"/>
        <end position="326"/>
    </location>
</feature>
<dbReference type="InterPro" id="IPR011333">
    <property type="entry name" value="SKP1/BTB/POZ_sf"/>
</dbReference>
<feature type="compositionally biased region" description="Acidic residues" evidence="6">
    <location>
        <begin position="350"/>
        <end position="367"/>
    </location>
</feature>
<keyword evidence="5" id="KW-0539">Nucleus</keyword>
<dbReference type="VEuPathDB" id="VectorBase:SCAU007890"/>
<dbReference type="OrthoDB" id="2311693at2759"/>
<evidence type="ECO:0000256" key="5">
    <source>
        <dbReference type="ARBA" id="ARBA00023242"/>
    </source>
</evidence>
<sequence>MADDEQFSLCWNNFNSNLSAGFHESLCRGDLVDVTLAAEGQFVKAHRLVLSVCSPYFRKMFTQMPANQHAFVFLKDVSHTALKDLIQFMYCGEVNVKQEALPAFISTAEALQIKGLTDSDPPQSQTPPEPSTPTPQIQSQQIQASPRVRHRTSTGRSYKIETVDDSGDDTKQTTQIVIQTTAPSHPPQATITTQAPQQQHHHHHHHQQQQQHQPPQQHIAQQPIQTQTHQLAGVSLPTSTATTAVVTHKRPAQRTNLGSVPHIKRSKSTIDPLEASDATVATQQLNVQTTVVTSDVTKSQSQQHHHHQQQQQTQSHHHQSQPQQTNEPEYIDMPMELPTKSEPDYVEDAGEVDQGEQDGTYVEDESYGDMRYDESYFTEGEEAGGAAGNAATGGATSTSATATTSKAIVKSQPLSDSAYMDSTGDQANSDAQDLESIAKTGITITRGSKGKPKLMLAGFAYFRNNVKGSKTYWLCAMNRSNRCKGRLITCSSSGELVIKNQAHNHDLFLLNYLAGNKIFESINYVKGQRGSRKMVCGGFSYICAKIKKGRKYWVCSKQRSRNCKARIITDLEEAEFYTRNLTHNHGEDNSLSKDSSYEFHQSFRSND</sequence>
<evidence type="ECO:0000256" key="1">
    <source>
        <dbReference type="ARBA" id="ARBA00004123"/>
    </source>
</evidence>
<evidence type="ECO:0000259" key="7">
    <source>
        <dbReference type="PROSITE" id="PS50097"/>
    </source>
</evidence>
<dbReference type="CDD" id="cd18315">
    <property type="entry name" value="BTB_POZ_BAB-like"/>
    <property type="match status" value="1"/>
</dbReference>
<dbReference type="Gene3D" id="2.20.25.240">
    <property type="match status" value="2"/>
</dbReference>
<dbReference type="PROSITE" id="PS50097">
    <property type="entry name" value="BTB"/>
    <property type="match status" value="1"/>
</dbReference>
<feature type="compositionally biased region" description="Low complexity" evidence="6">
    <location>
        <begin position="309"/>
        <end position="324"/>
    </location>
</feature>
<dbReference type="GO" id="GO:0005634">
    <property type="term" value="C:nucleus"/>
    <property type="evidence" value="ECO:0007669"/>
    <property type="project" value="UniProtKB-SubCell"/>
</dbReference>
<keyword evidence="4" id="KW-0862">Zinc</keyword>
<dbReference type="Pfam" id="PF00651">
    <property type="entry name" value="BTB"/>
    <property type="match status" value="1"/>
</dbReference>
<feature type="compositionally biased region" description="Low complexity" evidence="6">
    <location>
        <begin position="388"/>
        <end position="405"/>
    </location>
</feature>
<keyword evidence="3" id="KW-0863">Zinc-finger</keyword>
<feature type="domain" description="BTB" evidence="7">
    <location>
        <begin position="32"/>
        <end position="98"/>
    </location>
</feature>
<feature type="compositionally biased region" description="Low complexity" evidence="6">
    <location>
        <begin position="183"/>
        <end position="198"/>
    </location>
</feature>
<reference evidence="8" key="1">
    <citation type="submission" date="2020-05" db="UniProtKB">
        <authorList>
            <consortium name="EnsemblMetazoa"/>
        </authorList>
    </citation>
    <scope>IDENTIFICATION</scope>
    <source>
        <strain evidence="8">USDA</strain>
    </source>
</reference>
<feature type="compositionally biased region" description="Low complexity" evidence="6">
    <location>
        <begin position="208"/>
        <end position="224"/>
    </location>
</feature>
<keyword evidence="2" id="KW-0479">Metal-binding</keyword>
<dbReference type="PANTHER" id="PTHR23110">
    <property type="entry name" value="BTB DOMAIN TRANSCRIPTION FACTOR"/>
    <property type="match status" value="1"/>
</dbReference>
<dbReference type="InterPro" id="IPR007588">
    <property type="entry name" value="Znf_FLYWCH"/>
</dbReference>
<evidence type="ECO:0000256" key="2">
    <source>
        <dbReference type="ARBA" id="ARBA00022723"/>
    </source>
</evidence>
<protein>
    <recommendedName>
        <fullName evidence="7">BTB domain-containing protein</fullName>
    </recommendedName>
</protein>